<organism evidence="3 4">
    <name type="scientific">Mesonia algae</name>
    <dbReference type="NCBI Taxonomy" id="213248"/>
    <lineage>
        <taxon>Bacteria</taxon>
        <taxon>Pseudomonadati</taxon>
        <taxon>Bacteroidota</taxon>
        <taxon>Flavobacteriia</taxon>
        <taxon>Flavobacteriales</taxon>
        <taxon>Flavobacteriaceae</taxon>
        <taxon>Mesonia</taxon>
    </lineage>
</organism>
<dbReference type="EMBL" id="QKYV01000001">
    <property type="protein sequence ID" value="PZW44147.1"/>
    <property type="molecule type" value="Genomic_DNA"/>
</dbReference>
<accession>A0A2W7IXC5</accession>
<feature type="compositionally biased region" description="Pro residues" evidence="1">
    <location>
        <begin position="15"/>
        <end position="24"/>
    </location>
</feature>
<feature type="region of interest" description="Disordered" evidence="1">
    <location>
        <begin position="12"/>
        <end position="35"/>
    </location>
</feature>
<dbReference type="Proteomes" id="UP000249542">
    <property type="component" value="Unassembled WGS sequence"/>
</dbReference>
<evidence type="ECO:0000313" key="4">
    <source>
        <dbReference type="Proteomes" id="UP000249542"/>
    </source>
</evidence>
<dbReference type="AlphaFoldDB" id="A0A2W7IXC5"/>
<protein>
    <submittedName>
        <fullName evidence="3">Uncharacterized protein</fullName>
    </submittedName>
</protein>
<dbReference type="InterPro" id="IPR058207">
    <property type="entry name" value="PID_CTERM"/>
</dbReference>
<keyword evidence="2" id="KW-0812">Transmembrane</keyword>
<evidence type="ECO:0000313" key="3">
    <source>
        <dbReference type="EMBL" id="PZW44147.1"/>
    </source>
</evidence>
<dbReference type="NCBIfam" id="NF046080">
    <property type="entry name" value="PID_CTERM"/>
    <property type="match status" value="1"/>
</dbReference>
<sequence>MTFMSMQAFSFQVIGPPPPDPPDSPSGTIGTPPPGLPIDGFLTYLLIAGSVFGISKLRKKED</sequence>
<name>A0A2W7IXC5_9FLAO</name>
<keyword evidence="2" id="KW-1133">Transmembrane helix</keyword>
<reference evidence="3 4" key="1">
    <citation type="submission" date="2018-06" db="EMBL/GenBank/DDBJ databases">
        <title>Genomic Encyclopedia of Archaeal and Bacterial Type Strains, Phase II (KMG-II): from individual species to whole genera.</title>
        <authorList>
            <person name="Goeker M."/>
        </authorList>
    </citation>
    <scope>NUCLEOTIDE SEQUENCE [LARGE SCALE GENOMIC DNA]</scope>
    <source>
        <strain evidence="3 4">DSM 15361</strain>
    </source>
</reference>
<feature type="transmembrane region" description="Helical" evidence="2">
    <location>
        <begin position="41"/>
        <end position="57"/>
    </location>
</feature>
<comment type="caution">
    <text evidence="3">The sequence shown here is derived from an EMBL/GenBank/DDBJ whole genome shotgun (WGS) entry which is preliminary data.</text>
</comment>
<evidence type="ECO:0000256" key="1">
    <source>
        <dbReference type="SAM" id="MobiDB-lite"/>
    </source>
</evidence>
<evidence type="ECO:0000256" key="2">
    <source>
        <dbReference type="SAM" id="Phobius"/>
    </source>
</evidence>
<keyword evidence="4" id="KW-1185">Reference proteome</keyword>
<keyword evidence="2" id="KW-0472">Membrane</keyword>
<gene>
    <name evidence="3" type="ORF">LX95_00479</name>
</gene>
<proteinExistence type="predicted"/>